<organism evidence="3 4">
    <name type="scientific">Paenibacillus abyssi</name>
    <dbReference type="NCBI Taxonomy" id="1340531"/>
    <lineage>
        <taxon>Bacteria</taxon>
        <taxon>Bacillati</taxon>
        <taxon>Bacillota</taxon>
        <taxon>Bacilli</taxon>
        <taxon>Bacillales</taxon>
        <taxon>Paenibacillaceae</taxon>
        <taxon>Paenibacillus</taxon>
    </lineage>
</organism>
<comment type="caution">
    <text evidence="3">The sequence shown here is derived from an EMBL/GenBank/DDBJ whole genome shotgun (WGS) entry which is preliminary data.</text>
</comment>
<dbReference type="Pfam" id="PF07331">
    <property type="entry name" value="TctB"/>
    <property type="match status" value="1"/>
</dbReference>
<feature type="domain" description="DUF1468" evidence="2">
    <location>
        <begin position="12"/>
        <end position="159"/>
    </location>
</feature>
<dbReference type="RefSeq" id="WP_188530703.1">
    <property type="nucleotide sequence ID" value="NZ_BMGR01000005.1"/>
</dbReference>
<evidence type="ECO:0000313" key="4">
    <source>
        <dbReference type="Proteomes" id="UP000644756"/>
    </source>
</evidence>
<feature type="transmembrane region" description="Helical" evidence="1">
    <location>
        <begin position="9"/>
        <end position="26"/>
    </location>
</feature>
<keyword evidence="1" id="KW-0812">Transmembrane</keyword>
<feature type="transmembrane region" description="Helical" evidence="1">
    <location>
        <begin position="138"/>
        <end position="161"/>
    </location>
</feature>
<dbReference type="Proteomes" id="UP000644756">
    <property type="component" value="Unassembled WGS sequence"/>
</dbReference>
<proteinExistence type="predicted"/>
<keyword evidence="4" id="KW-1185">Reference proteome</keyword>
<feature type="transmembrane region" description="Helical" evidence="1">
    <location>
        <begin position="96"/>
        <end position="126"/>
    </location>
</feature>
<evidence type="ECO:0000313" key="3">
    <source>
        <dbReference type="EMBL" id="GGG00999.1"/>
    </source>
</evidence>
<reference evidence="3" key="2">
    <citation type="submission" date="2020-09" db="EMBL/GenBank/DDBJ databases">
        <authorList>
            <person name="Sun Q."/>
            <person name="Zhou Y."/>
        </authorList>
    </citation>
    <scope>NUCLEOTIDE SEQUENCE</scope>
    <source>
        <strain evidence="3">CGMCC 1.12987</strain>
    </source>
</reference>
<keyword evidence="1" id="KW-0472">Membrane</keyword>
<keyword evidence="1" id="KW-1133">Transmembrane helix</keyword>
<reference evidence="3" key="1">
    <citation type="journal article" date="2014" name="Int. J. Syst. Evol. Microbiol.">
        <title>Complete genome sequence of Corynebacterium casei LMG S-19264T (=DSM 44701T), isolated from a smear-ripened cheese.</title>
        <authorList>
            <consortium name="US DOE Joint Genome Institute (JGI-PGF)"/>
            <person name="Walter F."/>
            <person name="Albersmeier A."/>
            <person name="Kalinowski J."/>
            <person name="Ruckert C."/>
        </authorList>
    </citation>
    <scope>NUCLEOTIDE SEQUENCE</scope>
    <source>
        <strain evidence="3">CGMCC 1.12987</strain>
    </source>
</reference>
<accession>A0A917FR28</accession>
<sequence length="162" mass="18495">MIRLNEKSLFTALLFVFTAVLMWNTIGMRSDVVLVPRIVGTILLVFSGVQLLIDLFPAIASRLSFLSKSSDGSSTIGGEGVVEEETETKEERRSRFLFIVWMVLFVALTYYIGMIYAIVVSLFIYLKWISKQSWRLSILYSLITALIVYLSFVVGLDVYYFM</sequence>
<dbReference type="AlphaFoldDB" id="A0A917FR28"/>
<evidence type="ECO:0000256" key="1">
    <source>
        <dbReference type="SAM" id="Phobius"/>
    </source>
</evidence>
<feature type="transmembrane region" description="Helical" evidence="1">
    <location>
        <begin position="38"/>
        <end position="60"/>
    </location>
</feature>
<name>A0A917FR28_9BACL</name>
<protein>
    <recommendedName>
        <fullName evidence="2">DUF1468 domain-containing protein</fullName>
    </recommendedName>
</protein>
<dbReference type="InterPro" id="IPR009936">
    <property type="entry name" value="DUF1468"/>
</dbReference>
<dbReference type="EMBL" id="BMGR01000005">
    <property type="protein sequence ID" value="GGG00999.1"/>
    <property type="molecule type" value="Genomic_DNA"/>
</dbReference>
<gene>
    <name evidence="3" type="ORF">GCM10010916_17710</name>
</gene>
<evidence type="ECO:0000259" key="2">
    <source>
        <dbReference type="Pfam" id="PF07331"/>
    </source>
</evidence>